<name>A0A645AXF5_9ZZZZ</name>
<evidence type="ECO:0008006" key="2">
    <source>
        <dbReference type="Google" id="ProtNLM"/>
    </source>
</evidence>
<accession>A0A645AXF5</accession>
<reference evidence="1" key="1">
    <citation type="submission" date="2019-08" db="EMBL/GenBank/DDBJ databases">
        <authorList>
            <person name="Kucharzyk K."/>
            <person name="Murdoch R.W."/>
            <person name="Higgins S."/>
            <person name="Loffler F."/>
        </authorList>
    </citation>
    <scope>NUCLEOTIDE SEQUENCE</scope>
</reference>
<dbReference type="EMBL" id="VSSQ01016512">
    <property type="protein sequence ID" value="MPM57925.1"/>
    <property type="molecule type" value="Genomic_DNA"/>
</dbReference>
<sequence length="77" mass="8855">MDDTPTTAERTEPLDALDLPRCDLTQRSVNVTRRRANGFVEFEFSVGWPELIVELMMTEADFQQFCQKQNIPLPPPT</sequence>
<proteinExistence type="predicted"/>
<organism evidence="1">
    <name type="scientific">bioreactor metagenome</name>
    <dbReference type="NCBI Taxonomy" id="1076179"/>
    <lineage>
        <taxon>unclassified sequences</taxon>
        <taxon>metagenomes</taxon>
        <taxon>ecological metagenomes</taxon>
    </lineage>
</organism>
<dbReference type="InterPro" id="IPR010353">
    <property type="entry name" value="DmpK"/>
</dbReference>
<protein>
    <recommendedName>
        <fullName evidence="2">Phenol hydroxylase P0 protein</fullName>
    </recommendedName>
</protein>
<gene>
    <name evidence="1" type="ORF">SDC9_104754</name>
</gene>
<comment type="caution">
    <text evidence="1">The sequence shown here is derived from an EMBL/GenBank/DDBJ whole genome shotgun (WGS) entry which is preliminary data.</text>
</comment>
<dbReference type="AlphaFoldDB" id="A0A645AXF5"/>
<dbReference type="Pfam" id="PF06099">
    <property type="entry name" value="Phenol_hyd_sub"/>
    <property type="match status" value="1"/>
</dbReference>
<evidence type="ECO:0000313" key="1">
    <source>
        <dbReference type="EMBL" id="MPM57925.1"/>
    </source>
</evidence>